<dbReference type="GO" id="GO:0051015">
    <property type="term" value="F:actin filament binding"/>
    <property type="evidence" value="ECO:0007669"/>
    <property type="project" value="TreeGrafter"/>
</dbReference>
<feature type="region of interest" description="Disordered" evidence="2">
    <location>
        <begin position="1303"/>
        <end position="1325"/>
    </location>
</feature>
<gene>
    <name evidence="4" type="ORF">GDO81_023170</name>
</gene>
<feature type="coiled-coil region" evidence="1">
    <location>
        <begin position="156"/>
        <end position="232"/>
    </location>
</feature>
<feature type="region of interest" description="Disordered" evidence="2">
    <location>
        <begin position="788"/>
        <end position="808"/>
    </location>
</feature>
<feature type="compositionally biased region" description="Polar residues" evidence="2">
    <location>
        <begin position="1363"/>
        <end position="1372"/>
    </location>
</feature>
<dbReference type="EMBL" id="WNYA01002605">
    <property type="protein sequence ID" value="KAG8544042.1"/>
    <property type="molecule type" value="Genomic_DNA"/>
</dbReference>
<dbReference type="GO" id="GO:0030833">
    <property type="term" value="P:regulation of actin filament polymerization"/>
    <property type="evidence" value="ECO:0007669"/>
    <property type="project" value="TreeGrafter"/>
</dbReference>
<evidence type="ECO:0000256" key="1">
    <source>
        <dbReference type="SAM" id="Coils"/>
    </source>
</evidence>
<feature type="region of interest" description="Disordered" evidence="2">
    <location>
        <begin position="274"/>
        <end position="300"/>
    </location>
</feature>
<dbReference type="GO" id="GO:0030427">
    <property type="term" value="C:site of polarized growth"/>
    <property type="evidence" value="ECO:0007669"/>
    <property type="project" value="TreeGrafter"/>
</dbReference>
<dbReference type="GO" id="GO:0045211">
    <property type="term" value="C:postsynaptic membrane"/>
    <property type="evidence" value="ECO:0007669"/>
    <property type="project" value="TreeGrafter"/>
</dbReference>
<feature type="region of interest" description="Disordered" evidence="2">
    <location>
        <begin position="1202"/>
        <end position="1221"/>
    </location>
</feature>
<feature type="region of interest" description="Disordered" evidence="2">
    <location>
        <begin position="662"/>
        <end position="733"/>
    </location>
</feature>
<evidence type="ECO:0000256" key="2">
    <source>
        <dbReference type="SAM" id="MobiDB-lite"/>
    </source>
</evidence>
<feature type="compositionally biased region" description="Low complexity" evidence="2">
    <location>
        <begin position="1304"/>
        <end position="1319"/>
    </location>
</feature>
<feature type="compositionally biased region" description="Low complexity" evidence="2">
    <location>
        <begin position="1353"/>
        <end position="1362"/>
    </location>
</feature>
<dbReference type="InterPro" id="IPR002108">
    <property type="entry name" value="ADF-H"/>
</dbReference>
<feature type="compositionally biased region" description="Polar residues" evidence="2">
    <location>
        <begin position="699"/>
        <end position="718"/>
    </location>
</feature>
<feature type="region of interest" description="Disordered" evidence="2">
    <location>
        <begin position="539"/>
        <end position="565"/>
    </location>
</feature>
<proteinExistence type="predicted"/>
<dbReference type="GO" id="GO:0098974">
    <property type="term" value="P:postsynaptic actin cytoskeleton organization"/>
    <property type="evidence" value="ECO:0007669"/>
    <property type="project" value="TreeGrafter"/>
</dbReference>
<name>A0AAV6Z4K9_ENGPU</name>
<feature type="region of interest" description="Disordered" evidence="2">
    <location>
        <begin position="1060"/>
        <end position="1079"/>
    </location>
</feature>
<evidence type="ECO:0000259" key="3">
    <source>
        <dbReference type="PROSITE" id="PS51263"/>
    </source>
</evidence>
<evidence type="ECO:0000313" key="5">
    <source>
        <dbReference type="Proteomes" id="UP000824782"/>
    </source>
</evidence>
<dbReference type="GO" id="GO:0048812">
    <property type="term" value="P:neuron projection morphogenesis"/>
    <property type="evidence" value="ECO:0007669"/>
    <property type="project" value="TreeGrafter"/>
</dbReference>
<feature type="region of interest" description="Disordered" evidence="2">
    <location>
        <begin position="1130"/>
        <end position="1161"/>
    </location>
</feature>
<dbReference type="GO" id="GO:0030027">
    <property type="term" value="C:lamellipodium"/>
    <property type="evidence" value="ECO:0007669"/>
    <property type="project" value="TreeGrafter"/>
</dbReference>
<keyword evidence="5" id="KW-1185">Reference proteome</keyword>
<organism evidence="4 5">
    <name type="scientific">Engystomops pustulosus</name>
    <name type="common">Tungara frog</name>
    <name type="synonym">Physalaemus pustulosus</name>
    <dbReference type="NCBI Taxonomy" id="76066"/>
    <lineage>
        <taxon>Eukaryota</taxon>
        <taxon>Metazoa</taxon>
        <taxon>Chordata</taxon>
        <taxon>Craniata</taxon>
        <taxon>Vertebrata</taxon>
        <taxon>Euteleostomi</taxon>
        <taxon>Amphibia</taxon>
        <taxon>Batrachia</taxon>
        <taxon>Anura</taxon>
        <taxon>Neobatrachia</taxon>
        <taxon>Hyloidea</taxon>
        <taxon>Leptodactylidae</taxon>
        <taxon>Leiuperinae</taxon>
        <taxon>Engystomops</taxon>
    </lineage>
</organism>
<dbReference type="GO" id="GO:0030425">
    <property type="term" value="C:dendrite"/>
    <property type="evidence" value="ECO:0007669"/>
    <property type="project" value="TreeGrafter"/>
</dbReference>
<dbReference type="GO" id="GO:0005884">
    <property type="term" value="C:actin filament"/>
    <property type="evidence" value="ECO:0007669"/>
    <property type="project" value="TreeGrafter"/>
</dbReference>
<dbReference type="EMBL" id="WNYA01002605">
    <property type="protein sequence ID" value="KAG8544041.1"/>
    <property type="molecule type" value="Genomic_DNA"/>
</dbReference>
<keyword evidence="1" id="KW-0175">Coiled coil</keyword>
<feature type="domain" description="ADF-H" evidence="3">
    <location>
        <begin position="1"/>
        <end position="111"/>
    </location>
</feature>
<feature type="region of interest" description="Disordered" evidence="2">
    <location>
        <begin position="1353"/>
        <end position="1372"/>
    </location>
</feature>
<protein>
    <recommendedName>
        <fullName evidence="3">ADF-H domain-containing protein</fullName>
    </recommendedName>
</protein>
<feature type="region of interest" description="Disordered" evidence="2">
    <location>
        <begin position="1258"/>
        <end position="1278"/>
    </location>
</feature>
<dbReference type="GO" id="GO:0045773">
    <property type="term" value="P:positive regulation of axon extension"/>
    <property type="evidence" value="ECO:0007669"/>
    <property type="project" value="TreeGrafter"/>
</dbReference>
<feature type="compositionally biased region" description="Polar residues" evidence="2">
    <location>
        <begin position="1150"/>
        <end position="1160"/>
    </location>
</feature>
<comment type="caution">
    <text evidence="4">The sequence shown here is derived from an EMBL/GenBank/DDBJ whole genome shotgun (WGS) entry which is preliminary data.</text>
</comment>
<feature type="region of interest" description="Disordered" evidence="2">
    <location>
        <begin position="1779"/>
        <end position="1807"/>
    </location>
</feature>
<feature type="region of interest" description="Disordered" evidence="2">
    <location>
        <begin position="408"/>
        <end position="437"/>
    </location>
</feature>
<dbReference type="InterPro" id="IPR029006">
    <property type="entry name" value="ADF-H/Gelsolin-like_dom_sf"/>
</dbReference>
<feature type="region of interest" description="Disordered" evidence="2">
    <location>
        <begin position="327"/>
        <end position="351"/>
    </location>
</feature>
<dbReference type="GO" id="GO:0014069">
    <property type="term" value="C:postsynaptic density"/>
    <property type="evidence" value="ECO:0007669"/>
    <property type="project" value="TreeGrafter"/>
</dbReference>
<feature type="compositionally biased region" description="Basic and acidic residues" evidence="2">
    <location>
        <begin position="413"/>
        <end position="422"/>
    </location>
</feature>
<feature type="compositionally biased region" description="Polar residues" evidence="2">
    <location>
        <begin position="1788"/>
        <end position="1807"/>
    </location>
</feature>
<feature type="compositionally biased region" description="Low complexity" evidence="2">
    <location>
        <begin position="1258"/>
        <end position="1273"/>
    </location>
</feature>
<dbReference type="GO" id="GO:0030864">
    <property type="term" value="C:cortical actin cytoskeleton"/>
    <property type="evidence" value="ECO:0007669"/>
    <property type="project" value="TreeGrafter"/>
</dbReference>
<sequence>MIFSQYRAVFTYEKKWSLKLLDSGVGGLEELTTKFNKNLIQYGLCRVTDPNAGVTRVILIHWVGEDVDAFRREITAQHIPSIRKFFKEANVVLAAKKIEDITQEVVAQVLSRVPPPARAFQKPRIPGSHELVGTKYMKTNPAVEMKISKREAFWQRSEREEERRKEMERLRLQEERIALERERIQRERLEEEERERRIQEKERLVEEQRKEQARLEAERRRLEKERWVQQQKEYEDELKGRFKRSQSIEMAAEAAALVSGRSLHPRDFFRQHERSVSSSFSPPSTPSSPCKSSSGFFNRTTPRYQRSMTETILTPTSRSPTFFQGFHKRDSFRPISPSTPQQCSPAFIFSKSPLPGTSPKVDSLPPYIPPPITSTRVTTAQIKGSPLPYTQQTPPGSSSNNQAVRAEYVTVSSEEHNSKDTIEQASPQQQDLHSRESPIKSGDLFRAELVAVESSSTSLSEVQDLPNKAAKSTSSFTADKPTAIKATVSTSALTTEMAVTRPAPASEAKIPADPQNTETLLSMPPYAAGATQSSKAEVTTPTQSAQVSLSVAPQPHKTTNKSSKLNCTDGSIQLADSASSYEPRITPGSTSLVSLLAPIPYTPYRTQKVETTTMRSLPSTASISDHALLPSLETPSVATQGSPRLDVLPSFDVDFPRISVETGNPSPGVYNQSISPVSVSDQPHIDSFPESQLCIPQAPASTSVPYTSESQPSPSQTEVPLIDPAPASTSLPVSEATTRYDLVDVPDSLSLSLPSKNSSQSQLYDLQSNIPLPETSCVSPELLTQNSAETELNNNQSEVLSTSERTSDTQANNNIDEISLPILPLHTANLAGSLLNKTQTDPLMSGASASPFEISNEHQPNTDPPEVDLTEIIPVSPPFTNSCDGPQANNIPADIPLVETSCELSSISSELYSGHQQTNIPADIPLHQPQFNTIKDPYGPEINVQANIPLVELSHEAASIAIKDGARPQLNMVQTDNGLEYGQSSLLTSESTTNLNRDQVKADISSVTPSTAPKLSAGLQLNTHADILLVESSLESSLITTKDSSGSQLTDISTDIPLMEASHDPPSITTKEPSGSQLTDISTDIPLMEASHEPPSITTKESSGNPLMDITADIPLIKPSDEPPFIITEESSGSQPADIPLIESSHEPPSITTGESSGPQLTDIMTDITLLKSSHEPPSITTKEPQLTDIPADITLLMSSHEPPSITTEESSGPQLTDTPANIPLIEASNEQPSITNEQSSGPQLNVHSDITLTVSFSGSSSLCPESSAESLSNRVPPECFPEPPSLTGEDYVTSTLIDVQTDSVSSSFPAPSSSGSQSTKFQESLAEEPLILTENLSGPQLHNTEEYIPLPESPLVSSSLPTQSSAQPQINRPQDVLFPESSYISTFPESYEEPHVNNIKSELQVLESSPDLFSTKSLTEPQSESIQSIASVGSSSVSSSLQTFSYSEPHSNEILADIPFLASSPSPLTNENLTESQLNNDVKLEVSHPPSESSIVSEHDKVDNPVLESPIVTTVSIPGTQSIHTGLDAQSAEARTTSTLTLIESSKESQVIDDPQEPLTAPFPIITSGSTEPQPSNMEVNITQELPRAEAQPSKEILLPESSSAEESSPITIDTCTECRPHDVLQNILSIGTSPYNNDHDTQPFSIPITCDNQPLLNILQTEVPSSVSTCPPDNTSSYDDCQIFPVVEEVLPGHGESSHKSPFRSLSPSSDTVYAEKVILVEDQHPGSPPVNGNVIALESSPEIHPGDGEVKPMVKILHDASQVPVCDALSSSNITVGEDEASQPPGISSCEQRLNNSSSETSLL</sequence>
<evidence type="ECO:0000313" key="4">
    <source>
        <dbReference type="EMBL" id="KAG8544042.1"/>
    </source>
</evidence>
<reference evidence="4" key="1">
    <citation type="thesis" date="2020" institute="ProQuest LLC" country="789 East Eisenhower Parkway, Ann Arbor, MI, USA">
        <title>Comparative Genomics and Chromosome Evolution.</title>
        <authorList>
            <person name="Mudd A.B."/>
        </authorList>
    </citation>
    <scope>NUCLEOTIDE SEQUENCE</scope>
    <source>
        <strain evidence="4">237g6f4</strain>
        <tissue evidence="4">Blood</tissue>
    </source>
</reference>
<dbReference type="Proteomes" id="UP000824782">
    <property type="component" value="Unassembled WGS sequence"/>
</dbReference>
<dbReference type="GO" id="GO:0061003">
    <property type="term" value="P:positive regulation of dendritic spine morphogenesis"/>
    <property type="evidence" value="ECO:0007669"/>
    <property type="project" value="TreeGrafter"/>
</dbReference>
<feature type="compositionally biased region" description="Polar residues" evidence="2">
    <location>
        <begin position="662"/>
        <end position="681"/>
    </location>
</feature>
<dbReference type="PANTHER" id="PTHR10829:SF9">
    <property type="entry name" value="ADF-H DOMAIN-CONTAINING PROTEIN"/>
    <property type="match status" value="1"/>
</dbReference>
<feature type="compositionally biased region" description="Polar residues" evidence="2">
    <location>
        <begin position="1067"/>
        <end position="1079"/>
    </location>
</feature>
<dbReference type="PROSITE" id="PS51263">
    <property type="entry name" value="ADF_H"/>
    <property type="match status" value="1"/>
</dbReference>
<dbReference type="SUPFAM" id="SSF55753">
    <property type="entry name" value="Actin depolymerizing proteins"/>
    <property type="match status" value="1"/>
</dbReference>
<dbReference type="Pfam" id="PF00241">
    <property type="entry name" value="Cofilin_ADF"/>
    <property type="match status" value="1"/>
</dbReference>
<dbReference type="PANTHER" id="PTHR10829">
    <property type="entry name" value="CORTACTIN AND DREBRIN"/>
    <property type="match status" value="1"/>
</dbReference>
<accession>A0AAV6Z4K9</accession>
<feature type="compositionally biased region" description="Polar residues" evidence="2">
    <location>
        <begin position="1205"/>
        <end position="1220"/>
    </location>
</feature>
<feature type="compositionally biased region" description="Low complexity" evidence="2">
    <location>
        <begin position="276"/>
        <end position="294"/>
    </location>
</feature>
<dbReference type="Gene3D" id="3.40.20.10">
    <property type="entry name" value="Severin"/>
    <property type="match status" value="1"/>
</dbReference>